<organism evidence="2 3">
    <name type="scientific">Halomonas cupida</name>
    <dbReference type="NCBI Taxonomy" id="44933"/>
    <lineage>
        <taxon>Bacteria</taxon>
        <taxon>Pseudomonadati</taxon>
        <taxon>Pseudomonadota</taxon>
        <taxon>Gammaproteobacteria</taxon>
        <taxon>Oceanospirillales</taxon>
        <taxon>Halomonadaceae</taxon>
        <taxon>Halomonas</taxon>
    </lineage>
</organism>
<protein>
    <submittedName>
        <fullName evidence="2">Uncharacterized protein</fullName>
    </submittedName>
</protein>
<feature type="signal peptide" evidence="1">
    <location>
        <begin position="1"/>
        <end position="22"/>
    </location>
</feature>
<evidence type="ECO:0000313" key="2">
    <source>
        <dbReference type="EMBL" id="SHM67927.1"/>
    </source>
</evidence>
<gene>
    <name evidence="2" type="ORF">SAMN05660971_03570</name>
</gene>
<proteinExistence type="predicted"/>
<dbReference type="Proteomes" id="UP000184123">
    <property type="component" value="Unassembled WGS sequence"/>
</dbReference>
<reference evidence="2 3" key="1">
    <citation type="submission" date="2016-11" db="EMBL/GenBank/DDBJ databases">
        <authorList>
            <person name="Jaros S."/>
            <person name="Januszkiewicz K."/>
            <person name="Wedrychowicz H."/>
        </authorList>
    </citation>
    <scope>NUCLEOTIDE SEQUENCE [LARGE SCALE GENOMIC DNA]</scope>
    <source>
        <strain evidence="2 3">DSM 4740</strain>
    </source>
</reference>
<keyword evidence="1" id="KW-0732">Signal</keyword>
<feature type="chain" id="PRO_5013291649" evidence="1">
    <location>
        <begin position="23"/>
        <end position="503"/>
    </location>
</feature>
<accession>A0A1M7KR58</accession>
<dbReference type="EMBL" id="FRCA01000011">
    <property type="protein sequence ID" value="SHM67927.1"/>
    <property type="molecule type" value="Genomic_DNA"/>
</dbReference>
<name>A0A1M7KR58_9GAMM</name>
<sequence>MIVCGGLLAILLSGCAAPSAWQSPPSRAATTCLADMARFDKAVAGADVTDAGNARIEGFPWLRTNRLLASFSEELRDDFRSPAYVDWLRHMRALDAEARDIEAANLPVAEHRTLSRLLDAEDPAEAVNTCAATLSEELLLGVDDAAARTALRERVEVPDHYLTAWRVMGVYPLARLAIAAGYEGWKRDYLEDFGQPAADATATTWYTPDSRHDGWRADRAAQWLRDAPRSALGLLEIDHDELLQLAALYAPWLAIGTRNHDDLLGSPQWNAGPDGPLLSVDTNRPTADVRLAHTRYQGQVLPQLVYTLWFPARTRSGATDILGGRLDGLVWRVTLGPDGRPLIYDSIHPCGCYHLFFPVPPLQRVEVADDHSLREAPLSPAQAPVLEAGQRLSLHVAATSHFLRDLGTEDAMPDNAVPYRLRLVSEPPDYGRRSLVLPEGGRRSLYGSDGLVPDTERLERFLLWPSGIRSPGAMRQWGTHATVFVGRRHFDDPFLFEEAFVLP</sequence>
<evidence type="ECO:0000313" key="3">
    <source>
        <dbReference type="Proteomes" id="UP000184123"/>
    </source>
</evidence>
<evidence type="ECO:0000256" key="1">
    <source>
        <dbReference type="SAM" id="SignalP"/>
    </source>
</evidence>
<dbReference type="AlphaFoldDB" id="A0A1M7KR58"/>